<dbReference type="InterPro" id="IPR019554">
    <property type="entry name" value="Soluble_ligand-bd"/>
</dbReference>
<evidence type="ECO:0000313" key="3">
    <source>
        <dbReference type="EMBL" id="MCU6744492.1"/>
    </source>
</evidence>
<dbReference type="PANTHER" id="PTHR21180">
    <property type="entry name" value="ENDONUCLEASE/EXONUCLEASE/PHOSPHATASE FAMILY DOMAIN-CONTAINING PROTEIN 1"/>
    <property type="match status" value="1"/>
</dbReference>
<accession>A0ABT2T3H2</accession>
<dbReference type="Pfam" id="PF12836">
    <property type="entry name" value="HHH_3"/>
    <property type="match status" value="1"/>
</dbReference>
<dbReference type="PROSITE" id="PS51257">
    <property type="entry name" value="PROKAR_LIPOPROTEIN"/>
    <property type="match status" value="1"/>
</dbReference>
<dbReference type="InterPro" id="IPR051675">
    <property type="entry name" value="Endo/Exo/Phosphatase_dom_1"/>
</dbReference>
<dbReference type="SUPFAM" id="SSF47781">
    <property type="entry name" value="RuvA domain 2-like"/>
    <property type="match status" value="1"/>
</dbReference>
<feature type="domain" description="Helix-hairpin-helix DNA-binding motif class 1" evidence="2">
    <location>
        <begin position="192"/>
        <end position="211"/>
    </location>
</feature>
<dbReference type="Pfam" id="PF10531">
    <property type="entry name" value="SLBB"/>
    <property type="match status" value="1"/>
</dbReference>
<name>A0ABT2T3H2_9FIRM</name>
<dbReference type="NCBIfam" id="TIGR00426">
    <property type="entry name" value="competence protein ComEA helix-hairpin-helix repeat region"/>
    <property type="match status" value="1"/>
</dbReference>
<dbReference type="InterPro" id="IPR010994">
    <property type="entry name" value="RuvA_2-like"/>
</dbReference>
<dbReference type="InterPro" id="IPR004509">
    <property type="entry name" value="Competence_ComEA_HhH"/>
</dbReference>
<reference evidence="3 4" key="1">
    <citation type="journal article" date="2021" name="ISME Commun">
        <title>Automated analysis of genomic sequences facilitates high-throughput and comprehensive description of bacteria.</title>
        <authorList>
            <person name="Hitch T.C.A."/>
        </authorList>
    </citation>
    <scope>NUCLEOTIDE SEQUENCE [LARGE SCALE GENOMIC DNA]</scope>
    <source>
        <strain evidence="3 4">Sanger_18</strain>
    </source>
</reference>
<dbReference type="InterPro" id="IPR003583">
    <property type="entry name" value="Hlx-hairpin-Hlx_DNA-bd_motif"/>
</dbReference>
<dbReference type="RefSeq" id="WP_262574567.1">
    <property type="nucleotide sequence ID" value="NZ_JAOQKJ010000006.1"/>
</dbReference>
<dbReference type="Proteomes" id="UP001652432">
    <property type="component" value="Unassembled WGS sequence"/>
</dbReference>
<evidence type="ECO:0000256" key="1">
    <source>
        <dbReference type="SAM" id="MobiDB-lite"/>
    </source>
</evidence>
<protein>
    <submittedName>
        <fullName evidence="3">Helix-hairpin-helix domain-containing protein</fullName>
    </submittedName>
</protein>
<dbReference type="EMBL" id="JAOQKJ010000006">
    <property type="protein sequence ID" value="MCU6744492.1"/>
    <property type="molecule type" value="Genomic_DNA"/>
</dbReference>
<comment type="caution">
    <text evidence="3">The sequence shown here is derived from an EMBL/GenBank/DDBJ whole genome shotgun (WGS) entry which is preliminary data.</text>
</comment>
<feature type="domain" description="Helix-hairpin-helix DNA-binding motif class 1" evidence="2">
    <location>
        <begin position="162"/>
        <end position="181"/>
    </location>
</feature>
<sequence>MKKKHKILLGMLVLAGCLLFGCEKRRTELFSEEKQDTEEAGATSGQEEQELQSSQQITASQTVFVHVCGAVENPGVYELAGDARVYQAVEAAGGFLPEACEEYVNQAGALTDGTRLYIPTEDEVRELSQAGKDTLTEELLLQSDSETDPADGLVNINTASMEELCTLPGIGEGKARHIISYRESTGKFEQIEDIMKVEGIKEGLFGKIRDLITAG</sequence>
<dbReference type="SMART" id="SM00278">
    <property type="entry name" value="HhH1"/>
    <property type="match status" value="2"/>
</dbReference>
<keyword evidence="4" id="KW-1185">Reference proteome</keyword>
<proteinExistence type="predicted"/>
<organism evidence="3 4">
    <name type="scientific">Suilimivivens aceti</name>
    <dbReference type="NCBI Taxonomy" id="2981774"/>
    <lineage>
        <taxon>Bacteria</taxon>
        <taxon>Bacillati</taxon>
        <taxon>Bacillota</taxon>
        <taxon>Clostridia</taxon>
        <taxon>Lachnospirales</taxon>
        <taxon>Lachnospiraceae</taxon>
        <taxon>Suilimivivens</taxon>
    </lineage>
</organism>
<dbReference type="PANTHER" id="PTHR21180:SF32">
    <property type="entry name" value="ENDONUCLEASE_EXONUCLEASE_PHOSPHATASE FAMILY DOMAIN-CONTAINING PROTEIN 1"/>
    <property type="match status" value="1"/>
</dbReference>
<evidence type="ECO:0000313" key="4">
    <source>
        <dbReference type="Proteomes" id="UP001652432"/>
    </source>
</evidence>
<feature type="region of interest" description="Disordered" evidence="1">
    <location>
        <begin position="31"/>
        <end position="53"/>
    </location>
</feature>
<dbReference type="Gene3D" id="1.10.150.280">
    <property type="entry name" value="AF1531-like domain"/>
    <property type="match status" value="1"/>
</dbReference>
<gene>
    <name evidence="3" type="ORF">OCV77_08285</name>
</gene>
<dbReference type="Gene3D" id="3.10.560.10">
    <property type="entry name" value="Outer membrane lipoprotein wza domain like"/>
    <property type="match status" value="1"/>
</dbReference>
<evidence type="ECO:0000259" key="2">
    <source>
        <dbReference type="SMART" id="SM00278"/>
    </source>
</evidence>